<evidence type="ECO:0000313" key="4">
    <source>
        <dbReference type="EMBL" id="KMZ58268.1"/>
    </source>
</evidence>
<sequence>MTTLGKALLRSITPTTAQKMVTLLVATTLDPASIGPASTLLAMPGWLPGPSLPDGMESYANGDVRLLKHNRSIVREDDLDIRWKDTTGEFVNETIFLSKHTAVSNRPALTVHPIGVPHLFQEEIPPQGGRSGWVGMPNPRIGPWFRLLKGIAQNQGLTPEFEITLEATHHGPLVNTPTMFVEIGSTEDYWKRQDAAQVIALLLWKGLGLDGSDGIGKWNGENVRNRVLLGIGGGHYVPRHMEIVLKDDIWVGHLLSGYSLPMEIPMHKKIQDCDVDDIGGTWKHAIEVSFESTKLAFPGGEVIAHLDQKSFKGWQKKAITNFLSKKNIKVGKPADF</sequence>
<dbReference type="GO" id="GO:0019478">
    <property type="term" value="P:D-amino acid catabolic process"/>
    <property type="evidence" value="ECO:0007669"/>
    <property type="project" value="InterPro"/>
</dbReference>
<dbReference type="GO" id="GO:0046872">
    <property type="term" value="F:metal ion binding"/>
    <property type="evidence" value="ECO:0007669"/>
    <property type="project" value="UniProtKB-KW"/>
</dbReference>
<dbReference type="Proteomes" id="UP000036987">
    <property type="component" value="Unassembled WGS sequence"/>
</dbReference>
<keyword evidence="1" id="KW-0479">Metal-binding</keyword>
<dbReference type="EMBL" id="LFYR01001962">
    <property type="protein sequence ID" value="KMZ58268.1"/>
    <property type="molecule type" value="Genomic_DNA"/>
</dbReference>
<keyword evidence="2" id="KW-0378">Hydrolase</keyword>
<dbReference type="OrthoDB" id="192183at2759"/>
<keyword evidence="3" id="KW-0862">Zinc</keyword>
<dbReference type="AlphaFoldDB" id="A0A0K9NNS6"/>
<dbReference type="SUPFAM" id="SSF142535">
    <property type="entry name" value="AF0625-like"/>
    <property type="match status" value="1"/>
</dbReference>
<protein>
    <submittedName>
        <fullName evidence="4">D-aminoacyl-tRNA deacylase</fullName>
    </submittedName>
</protein>
<gene>
    <name evidence="4" type="ORF">ZOSMA_78G00360</name>
</gene>
<dbReference type="FunFam" id="3.40.630.50:FF:000001">
    <property type="entry name" value="D-aminoacyl-tRNA deacylase"/>
    <property type="match status" value="1"/>
</dbReference>
<accession>A0A0K9NNS6</accession>
<evidence type="ECO:0000256" key="2">
    <source>
        <dbReference type="ARBA" id="ARBA00022801"/>
    </source>
</evidence>
<evidence type="ECO:0000256" key="1">
    <source>
        <dbReference type="ARBA" id="ARBA00022723"/>
    </source>
</evidence>
<dbReference type="PANTHER" id="PTHR34667:SF1">
    <property type="entry name" value="D-AMINOACYL-TRNA DEACYLASE"/>
    <property type="match status" value="1"/>
</dbReference>
<organism evidence="4 5">
    <name type="scientific">Zostera marina</name>
    <name type="common">Eelgrass</name>
    <dbReference type="NCBI Taxonomy" id="29655"/>
    <lineage>
        <taxon>Eukaryota</taxon>
        <taxon>Viridiplantae</taxon>
        <taxon>Streptophyta</taxon>
        <taxon>Embryophyta</taxon>
        <taxon>Tracheophyta</taxon>
        <taxon>Spermatophyta</taxon>
        <taxon>Magnoliopsida</taxon>
        <taxon>Liliopsida</taxon>
        <taxon>Zosteraceae</taxon>
        <taxon>Zostera</taxon>
    </lineage>
</organism>
<dbReference type="InterPro" id="IPR007508">
    <property type="entry name" value="DtdA"/>
</dbReference>
<evidence type="ECO:0000256" key="3">
    <source>
        <dbReference type="ARBA" id="ARBA00022833"/>
    </source>
</evidence>
<dbReference type="Pfam" id="PF04414">
    <property type="entry name" value="tRNA_deacylase"/>
    <property type="match status" value="1"/>
</dbReference>
<dbReference type="STRING" id="29655.A0A0K9NNS6"/>
<dbReference type="OMA" id="IGKPNNF"/>
<dbReference type="PANTHER" id="PTHR34667">
    <property type="entry name" value="D-AMINOACYL-TRNA DEACYLASE"/>
    <property type="match status" value="1"/>
</dbReference>
<evidence type="ECO:0000313" key="5">
    <source>
        <dbReference type="Proteomes" id="UP000036987"/>
    </source>
</evidence>
<comment type="caution">
    <text evidence="4">The sequence shown here is derived from an EMBL/GenBank/DDBJ whole genome shotgun (WGS) entry which is preliminary data.</text>
</comment>
<dbReference type="Gene3D" id="3.40.630.50">
    <property type="entry name" value="AF0625-like"/>
    <property type="match status" value="1"/>
</dbReference>
<dbReference type="PIRSF" id="PIRSF016210">
    <property type="entry name" value="UCP016210"/>
    <property type="match status" value="1"/>
</dbReference>
<dbReference type="Gene3D" id="3.40.50.10700">
    <property type="entry name" value="AF0625-like"/>
    <property type="match status" value="1"/>
</dbReference>
<reference evidence="5" key="1">
    <citation type="journal article" date="2016" name="Nature">
        <title>The genome of the seagrass Zostera marina reveals angiosperm adaptation to the sea.</title>
        <authorList>
            <person name="Olsen J.L."/>
            <person name="Rouze P."/>
            <person name="Verhelst B."/>
            <person name="Lin Y.-C."/>
            <person name="Bayer T."/>
            <person name="Collen J."/>
            <person name="Dattolo E."/>
            <person name="De Paoli E."/>
            <person name="Dittami S."/>
            <person name="Maumus F."/>
            <person name="Michel G."/>
            <person name="Kersting A."/>
            <person name="Lauritano C."/>
            <person name="Lohaus R."/>
            <person name="Toepel M."/>
            <person name="Tonon T."/>
            <person name="Vanneste K."/>
            <person name="Amirebrahimi M."/>
            <person name="Brakel J."/>
            <person name="Bostroem C."/>
            <person name="Chovatia M."/>
            <person name="Grimwood J."/>
            <person name="Jenkins J.W."/>
            <person name="Jueterbock A."/>
            <person name="Mraz A."/>
            <person name="Stam W.T."/>
            <person name="Tice H."/>
            <person name="Bornberg-Bauer E."/>
            <person name="Green P.J."/>
            <person name="Pearson G.A."/>
            <person name="Procaccini G."/>
            <person name="Duarte C.M."/>
            <person name="Schmutz J."/>
            <person name="Reusch T.B.H."/>
            <person name="Van de Peer Y."/>
        </authorList>
    </citation>
    <scope>NUCLEOTIDE SEQUENCE [LARGE SCALE GENOMIC DNA]</scope>
    <source>
        <strain evidence="5">cv. Finnish</strain>
    </source>
</reference>
<keyword evidence="5" id="KW-1185">Reference proteome</keyword>
<proteinExistence type="predicted"/>
<name>A0A0K9NNS6_ZOSMR</name>
<dbReference type="FunFam" id="3.40.50.10700:FF:000001">
    <property type="entry name" value="D-aminoacyl-tRNA deacylase"/>
    <property type="match status" value="1"/>
</dbReference>
<dbReference type="GO" id="GO:0051499">
    <property type="term" value="F:D-aminoacyl-tRNA deacylase activity"/>
    <property type="evidence" value="ECO:0000318"/>
    <property type="project" value="GO_Central"/>
</dbReference>
<dbReference type="InterPro" id="IPR018033">
    <property type="entry name" value="Deacylase_DtdA_archaea"/>
</dbReference>